<keyword evidence="2" id="KW-1133">Transmembrane helix</keyword>
<keyword evidence="3" id="KW-0067">ATP-binding</keyword>
<comment type="caution">
    <text evidence="3">The sequence shown here is derived from an EMBL/GenBank/DDBJ whole genome shotgun (WGS) entry which is preliminary data.</text>
</comment>
<feature type="compositionally biased region" description="Basic residues" evidence="1">
    <location>
        <begin position="9"/>
        <end position="22"/>
    </location>
</feature>
<gene>
    <name evidence="3" type="ORF">HGA06_09810</name>
</gene>
<feature type="transmembrane region" description="Helical" evidence="2">
    <location>
        <begin position="186"/>
        <end position="204"/>
    </location>
</feature>
<feature type="transmembrane region" description="Helical" evidence="2">
    <location>
        <begin position="246"/>
        <end position="267"/>
    </location>
</feature>
<protein>
    <submittedName>
        <fullName evidence="3">ABC transporter ATP-binding protein</fullName>
    </submittedName>
</protein>
<evidence type="ECO:0000256" key="1">
    <source>
        <dbReference type="SAM" id="MobiDB-lite"/>
    </source>
</evidence>
<feature type="transmembrane region" description="Helical" evidence="2">
    <location>
        <begin position="77"/>
        <end position="95"/>
    </location>
</feature>
<evidence type="ECO:0000313" key="4">
    <source>
        <dbReference type="Proteomes" id="UP000570003"/>
    </source>
</evidence>
<name>A0AA44DD55_STRE0</name>
<evidence type="ECO:0000256" key="2">
    <source>
        <dbReference type="SAM" id="Phobius"/>
    </source>
</evidence>
<keyword evidence="2" id="KW-0472">Membrane</keyword>
<keyword evidence="3" id="KW-0547">Nucleotide-binding</keyword>
<feature type="non-terminal residue" evidence="3">
    <location>
        <position position="1"/>
    </location>
</feature>
<feature type="transmembrane region" description="Helical" evidence="2">
    <location>
        <begin position="116"/>
        <end position="138"/>
    </location>
</feature>
<evidence type="ECO:0000313" key="3">
    <source>
        <dbReference type="EMBL" id="NKY14449.1"/>
    </source>
</evidence>
<keyword evidence="2" id="KW-0812">Transmembrane</keyword>
<proteinExistence type="predicted"/>
<accession>A0AA44DD55</accession>
<feature type="region of interest" description="Disordered" evidence="1">
    <location>
        <begin position="1"/>
        <end position="22"/>
    </location>
</feature>
<keyword evidence="4" id="KW-1185">Reference proteome</keyword>
<feature type="transmembrane region" description="Helical" evidence="2">
    <location>
        <begin position="34"/>
        <end position="57"/>
    </location>
</feature>
<dbReference type="Proteomes" id="UP000570003">
    <property type="component" value="Unassembled WGS sequence"/>
</dbReference>
<organism evidence="3 4">
    <name type="scientific">Streptomyces somaliensis (strain ATCC 33201 / DSM 40738 / JCM 12659 / KCTC 9044 / NCTC 11332 / NRRL B-12077 / IP 733)</name>
    <dbReference type="NCBI Taxonomy" id="1134445"/>
    <lineage>
        <taxon>Bacteria</taxon>
        <taxon>Bacillati</taxon>
        <taxon>Actinomycetota</taxon>
        <taxon>Actinomycetes</taxon>
        <taxon>Kitasatosporales</taxon>
        <taxon>Streptomycetaceae</taxon>
        <taxon>Streptomyces</taxon>
    </lineage>
</organism>
<dbReference type="AlphaFoldDB" id="A0AA44DD55"/>
<reference evidence="3 4" key="1">
    <citation type="submission" date="2020-04" db="EMBL/GenBank/DDBJ databases">
        <title>MicrobeNet Type strains.</title>
        <authorList>
            <person name="Nicholson A.C."/>
        </authorList>
    </citation>
    <scope>NUCLEOTIDE SEQUENCE [LARGE SCALE GENOMIC DNA]</scope>
    <source>
        <strain evidence="3 4">DSM 40738</strain>
    </source>
</reference>
<sequence>HPAPDRPVRRAAHRRGGRRRRGPLQPFRYELRRLAGVPSTVLVPAGAVAVSAVLAVLLGRLAATPPPLAVAAWPELLPLPPAALGAGVLGALSFGDEYRHPALPAALGAVSRRRGLLPAKLTVTAVASLLLAVVVAVVDLEALQLVYGGSLIPVPSDWRVLCAGWAALVVGCGWTGLLAAAVFRTAAAGLAAVLAVPVAVVPVVEDVLFGPAVRAAAGLSARLREPVWFHWPREVDHWLEGARRVLAQPIGVALALSLTALLCALLLTGPRSPARW</sequence>
<dbReference type="EMBL" id="JAAXOU010000079">
    <property type="protein sequence ID" value="NKY14449.1"/>
    <property type="molecule type" value="Genomic_DNA"/>
</dbReference>
<feature type="transmembrane region" description="Helical" evidence="2">
    <location>
        <begin position="158"/>
        <end position="179"/>
    </location>
</feature>
<dbReference type="GO" id="GO:0005524">
    <property type="term" value="F:ATP binding"/>
    <property type="evidence" value="ECO:0007669"/>
    <property type="project" value="UniProtKB-KW"/>
</dbReference>